<dbReference type="Gene3D" id="3.40.50.2000">
    <property type="entry name" value="Glycogen Phosphorylase B"/>
    <property type="match status" value="2"/>
</dbReference>
<gene>
    <name evidence="3" type="ORF">C4F50_22935</name>
</gene>
<protein>
    <submittedName>
        <fullName evidence="3">Glycosyltransferase</fullName>
    </submittedName>
</protein>
<feature type="domain" description="Glycosyltransferase subfamily 4-like N-terminal" evidence="2">
    <location>
        <begin position="82"/>
        <end position="147"/>
    </location>
</feature>
<organism evidence="3 4">
    <name type="scientific">Flavobacterium hungaricum</name>
    <dbReference type="NCBI Taxonomy" id="2082725"/>
    <lineage>
        <taxon>Bacteria</taxon>
        <taxon>Pseudomonadati</taxon>
        <taxon>Bacteroidota</taxon>
        <taxon>Flavobacteriia</taxon>
        <taxon>Flavobacteriales</taxon>
        <taxon>Flavobacteriaceae</taxon>
        <taxon>Flavobacterium</taxon>
    </lineage>
</organism>
<dbReference type="InterPro" id="IPR001296">
    <property type="entry name" value="Glyco_trans_1"/>
</dbReference>
<reference evidence="3 4" key="1">
    <citation type="submission" date="2018-07" db="EMBL/GenBank/DDBJ databases">
        <title>Genome assembly of strain KB82.</title>
        <authorList>
            <person name="Kukolya J."/>
            <person name="Horvath B."/>
            <person name="Nagy I."/>
            <person name="Toth A."/>
        </authorList>
    </citation>
    <scope>NUCLEOTIDE SEQUENCE [LARGE SCALE GENOMIC DNA]</scope>
    <source>
        <strain evidence="3 4">Kb82</strain>
    </source>
</reference>
<feature type="domain" description="Glycosyl transferase family 1" evidence="1">
    <location>
        <begin position="209"/>
        <end position="334"/>
    </location>
</feature>
<evidence type="ECO:0000259" key="1">
    <source>
        <dbReference type="Pfam" id="PF00534"/>
    </source>
</evidence>
<accession>A0ABR9TRY8</accession>
<comment type="caution">
    <text evidence="3">The sequence shown here is derived from an EMBL/GenBank/DDBJ whole genome shotgun (WGS) entry which is preliminary data.</text>
</comment>
<sequence length="371" mass="42866">MVSIPSLHFFRWVSQLEDSGHEVFWFDVSGMSGRIERISWVSQKLNWKLKWNYPGRTFFKNKFPLLYKNVQKINENHTAEVFEKYIEEIKPDLVHSFALYLSCTPIISVMEKYKNLKWIYSSWGSDLFYFQNESKYLNDIKRVLPRINYLFTDCKRDFEIAKKYGFDGDFLGVFPGGGGFDLEEMKPYKMPLEERKIILIKGFQGRSGRAIPVLKAVALIKESLSAYQIIVFGADIETFQYVDHSTLKEQSNFEIQGKITHTEVLKLMGKSLLYIGNSNSDGIPNTMLEAVCMDVFPIQSNPGGATAEIISPEENGLLIEDCDDIDEIKNLILKGVMLASKYKSNDKNYIALEYSYLKDKVVERYNQLLLN</sequence>
<dbReference type="EMBL" id="PRDM01000006">
    <property type="protein sequence ID" value="MBE8727782.1"/>
    <property type="molecule type" value="Genomic_DNA"/>
</dbReference>
<dbReference type="SUPFAM" id="SSF53756">
    <property type="entry name" value="UDP-Glycosyltransferase/glycogen phosphorylase"/>
    <property type="match status" value="1"/>
</dbReference>
<name>A0ABR9TRY8_9FLAO</name>
<dbReference type="InterPro" id="IPR028098">
    <property type="entry name" value="Glyco_trans_4-like_N"/>
</dbReference>
<proteinExistence type="predicted"/>
<dbReference type="Proteomes" id="UP000640614">
    <property type="component" value="Unassembled WGS sequence"/>
</dbReference>
<keyword evidence="4" id="KW-1185">Reference proteome</keyword>
<dbReference type="PANTHER" id="PTHR12526">
    <property type="entry name" value="GLYCOSYLTRANSFERASE"/>
    <property type="match status" value="1"/>
</dbReference>
<evidence type="ECO:0000259" key="2">
    <source>
        <dbReference type="Pfam" id="PF13477"/>
    </source>
</evidence>
<evidence type="ECO:0000313" key="3">
    <source>
        <dbReference type="EMBL" id="MBE8727782.1"/>
    </source>
</evidence>
<dbReference type="Pfam" id="PF13477">
    <property type="entry name" value="Glyco_trans_4_2"/>
    <property type="match status" value="1"/>
</dbReference>
<dbReference type="Pfam" id="PF00534">
    <property type="entry name" value="Glycos_transf_1"/>
    <property type="match status" value="1"/>
</dbReference>
<dbReference type="PANTHER" id="PTHR12526:SF630">
    <property type="entry name" value="GLYCOSYLTRANSFERASE"/>
    <property type="match status" value="1"/>
</dbReference>
<evidence type="ECO:0000313" key="4">
    <source>
        <dbReference type="Proteomes" id="UP000640614"/>
    </source>
</evidence>